<dbReference type="GO" id="GO:0005829">
    <property type="term" value="C:cytosol"/>
    <property type="evidence" value="ECO:0007669"/>
    <property type="project" value="TreeGrafter"/>
</dbReference>
<gene>
    <name evidence="2" type="primary">tsaB</name>
    <name evidence="2" type="ORF">I5731_07395</name>
</gene>
<comment type="caution">
    <text evidence="2">The sequence shown here is derived from an EMBL/GenBank/DDBJ whole genome shotgun (WGS) entry which is preliminary data.</text>
</comment>
<dbReference type="Gene3D" id="3.30.420.40">
    <property type="match status" value="2"/>
</dbReference>
<dbReference type="EMBL" id="JADZLT010000049">
    <property type="protein sequence ID" value="MBH0237638.1"/>
    <property type="molecule type" value="Genomic_DNA"/>
</dbReference>
<dbReference type="PANTHER" id="PTHR11735:SF11">
    <property type="entry name" value="TRNA THREONYLCARBAMOYLADENOSINE BIOSYNTHESIS PROTEIN TSAB"/>
    <property type="match status" value="1"/>
</dbReference>
<organism evidence="2 3">
    <name type="scientific">Methylobrevis albus</name>
    <dbReference type="NCBI Taxonomy" id="2793297"/>
    <lineage>
        <taxon>Bacteria</taxon>
        <taxon>Pseudomonadati</taxon>
        <taxon>Pseudomonadota</taxon>
        <taxon>Alphaproteobacteria</taxon>
        <taxon>Hyphomicrobiales</taxon>
        <taxon>Pleomorphomonadaceae</taxon>
        <taxon>Methylobrevis</taxon>
    </lineage>
</organism>
<dbReference type="InterPro" id="IPR043129">
    <property type="entry name" value="ATPase_NBD"/>
</dbReference>
<proteinExistence type="predicted"/>
<dbReference type="AlphaFoldDB" id="A0A931MWR2"/>
<keyword evidence="3" id="KW-1185">Reference proteome</keyword>
<dbReference type="GO" id="GO:0002949">
    <property type="term" value="P:tRNA threonylcarbamoyladenosine modification"/>
    <property type="evidence" value="ECO:0007669"/>
    <property type="project" value="InterPro"/>
</dbReference>
<evidence type="ECO:0000313" key="2">
    <source>
        <dbReference type="EMBL" id="MBH0237638.1"/>
    </source>
</evidence>
<evidence type="ECO:0000313" key="3">
    <source>
        <dbReference type="Proteomes" id="UP000631694"/>
    </source>
</evidence>
<protein>
    <submittedName>
        <fullName evidence="2">tRNA (Adenosine(37)-N6)-threonylcarbamoyltransferase complex dimerization subunit type 1 TsaB</fullName>
    </submittedName>
</protein>
<dbReference type="InterPro" id="IPR022496">
    <property type="entry name" value="T6A_TsaB"/>
</dbReference>
<dbReference type="InterPro" id="IPR000905">
    <property type="entry name" value="Gcp-like_dom"/>
</dbReference>
<dbReference type="RefSeq" id="WP_197310728.1">
    <property type="nucleotide sequence ID" value="NZ_JADZLT010000049.1"/>
</dbReference>
<dbReference type="NCBIfam" id="TIGR03725">
    <property type="entry name" value="T6A_YeaZ"/>
    <property type="match status" value="1"/>
</dbReference>
<reference evidence="2" key="1">
    <citation type="submission" date="2020-12" db="EMBL/GenBank/DDBJ databases">
        <title>Methylobrevis albus sp. nov., isolated from fresh water lack sediment.</title>
        <authorList>
            <person name="Zou Q."/>
        </authorList>
    </citation>
    <scope>NUCLEOTIDE SEQUENCE</scope>
    <source>
        <strain evidence="2">L22</strain>
    </source>
</reference>
<feature type="domain" description="Gcp-like" evidence="1">
    <location>
        <begin position="31"/>
        <end position="147"/>
    </location>
</feature>
<sequence length="229" mass="23198">MRILAIDTALDLCSVAFVTATGRGPALSEPLARGHAERLFAMVEAVLAEDGAKLEDADRIAVTIGPGSFTGIRIGLAAARGFALALGRPVIGVDTLEALAASAAERPSGPVFAAIDARKGEVYAAVYDRGAEAVAPFAADVAAALDRVPHDCGLVIGSGAPLLAHAATVAGRRLPPLEPLAGPDIRKVAAIAAARAPAVRPPAPLYLRAPDAKPQAGRMAHLFAVEAAS</sequence>
<dbReference type="SUPFAM" id="SSF53067">
    <property type="entry name" value="Actin-like ATPase domain"/>
    <property type="match status" value="2"/>
</dbReference>
<dbReference type="PANTHER" id="PTHR11735">
    <property type="entry name" value="TRNA N6-ADENOSINE THREONYLCARBAMOYLTRANSFERASE"/>
    <property type="match status" value="1"/>
</dbReference>
<name>A0A931MWR2_9HYPH</name>
<accession>A0A931MWR2</accession>
<dbReference type="Pfam" id="PF00814">
    <property type="entry name" value="TsaD"/>
    <property type="match status" value="1"/>
</dbReference>
<evidence type="ECO:0000259" key="1">
    <source>
        <dbReference type="Pfam" id="PF00814"/>
    </source>
</evidence>
<dbReference type="Proteomes" id="UP000631694">
    <property type="component" value="Unassembled WGS sequence"/>
</dbReference>